<feature type="region of interest" description="Disordered" evidence="1">
    <location>
        <begin position="1"/>
        <end position="37"/>
    </location>
</feature>
<proteinExistence type="predicted"/>
<dbReference type="AlphaFoldDB" id="A0A448XJS2"/>
<evidence type="ECO:0000256" key="1">
    <source>
        <dbReference type="SAM" id="MobiDB-lite"/>
    </source>
</evidence>
<sequence length="91" mass="10145">MSGRAPPASSLRLHPRPRPRPCPHRRGRVDLAPSLRPASDTATAALGPLHLYSRAYPCVRIMTTRRLISCRLQPLSPGRRVCGRLVFRRVG</sequence>
<dbReference type="Proteomes" id="UP000784294">
    <property type="component" value="Unassembled WGS sequence"/>
</dbReference>
<evidence type="ECO:0000313" key="3">
    <source>
        <dbReference type="Proteomes" id="UP000784294"/>
    </source>
</evidence>
<organism evidence="2 3">
    <name type="scientific">Protopolystoma xenopodis</name>
    <dbReference type="NCBI Taxonomy" id="117903"/>
    <lineage>
        <taxon>Eukaryota</taxon>
        <taxon>Metazoa</taxon>
        <taxon>Spiralia</taxon>
        <taxon>Lophotrochozoa</taxon>
        <taxon>Platyhelminthes</taxon>
        <taxon>Monogenea</taxon>
        <taxon>Polyopisthocotylea</taxon>
        <taxon>Polystomatidea</taxon>
        <taxon>Polystomatidae</taxon>
        <taxon>Protopolystoma</taxon>
    </lineage>
</organism>
<evidence type="ECO:0000313" key="2">
    <source>
        <dbReference type="EMBL" id="VEL38311.1"/>
    </source>
</evidence>
<gene>
    <name evidence="2" type="ORF">PXEA_LOCUS31751</name>
</gene>
<reference evidence="2" key="1">
    <citation type="submission" date="2018-11" db="EMBL/GenBank/DDBJ databases">
        <authorList>
            <consortium name="Pathogen Informatics"/>
        </authorList>
    </citation>
    <scope>NUCLEOTIDE SEQUENCE</scope>
</reference>
<comment type="caution">
    <text evidence="2">The sequence shown here is derived from an EMBL/GenBank/DDBJ whole genome shotgun (WGS) entry which is preliminary data.</text>
</comment>
<feature type="compositionally biased region" description="Basic residues" evidence="1">
    <location>
        <begin position="13"/>
        <end position="27"/>
    </location>
</feature>
<keyword evidence="3" id="KW-1185">Reference proteome</keyword>
<name>A0A448XJS2_9PLAT</name>
<feature type="compositionally biased region" description="Low complexity" evidence="1">
    <location>
        <begin position="1"/>
        <end position="12"/>
    </location>
</feature>
<dbReference type="EMBL" id="CAAALY010257522">
    <property type="protein sequence ID" value="VEL38311.1"/>
    <property type="molecule type" value="Genomic_DNA"/>
</dbReference>
<accession>A0A448XJS2</accession>
<protein>
    <submittedName>
        <fullName evidence="2">Uncharacterized protein</fullName>
    </submittedName>
</protein>